<dbReference type="AlphaFoldDB" id="A0A4S2MZ22"/>
<feature type="compositionally biased region" description="Low complexity" evidence="1">
    <location>
        <begin position="137"/>
        <end position="163"/>
    </location>
</feature>
<dbReference type="EMBL" id="ML220117">
    <property type="protein sequence ID" value="TGZ81886.1"/>
    <property type="molecule type" value="Genomic_DNA"/>
</dbReference>
<gene>
    <name evidence="2" type="ORF">EX30DRAFT_236653</name>
</gene>
<feature type="compositionally biased region" description="Basic and acidic residues" evidence="1">
    <location>
        <begin position="96"/>
        <end position="106"/>
    </location>
</feature>
<dbReference type="PANTHER" id="PTHR34693">
    <property type="entry name" value="PROTEIN PAR32"/>
    <property type="match status" value="1"/>
</dbReference>
<protein>
    <submittedName>
        <fullName evidence="2">Uncharacterized protein</fullName>
    </submittedName>
</protein>
<evidence type="ECO:0000313" key="3">
    <source>
        <dbReference type="Proteomes" id="UP000298138"/>
    </source>
</evidence>
<name>A0A4S2MZ22_9PEZI</name>
<dbReference type="PANTHER" id="PTHR34693:SF3">
    <property type="match status" value="1"/>
</dbReference>
<dbReference type="InterPro" id="IPR022024">
    <property type="entry name" value="DUF3602"/>
</dbReference>
<dbReference type="Pfam" id="PF12223">
    <property type="entry name" value="DUF3602"/>
    <property type="match status" value="1"/>
</dbReference>
<dbReference type="InterPro" id="IPR053203">
    <property type="entry name" value="Cisplatin_resist-associated"/>
</dbReference>
<feature type="region of interest" description="Disordered" evidence="1">
    <location>
        <begin position="125"/>
        <end position="163"/>
    </location>
</feature>
<keyword evidence="3" id="KW-1185">Reference proteome</keyword>
<reference evidence="2 3" key="1">
    <citation type="submission" date="2019-04" db="EMBL/GenBank/DDBJ databases">
        <title>Comparative genomics and transcriptomics to analyze fruiting body development in filamentous ascomycetes.</title>
        <authorList>
            <consortium name="DOE Joint Genome Institute"/>
            <person name="Lutkenhaus R."/>
            <person name="Traeger S."/>
            <person name="Breuer J."/>
            <person name="Kuo A."/>
            <person name="Lipzen A."/>
            <person name="Pangilinan J."/>
            <person name="Dilworth D."/>
            <person name="Sandor L."/>
            <person name="Poggeler S."/>
            <person name="Barry K."/>
            <person name="Grigoriev I.V."/>
            <person name="Nowrousian M."/>
        </authorList>
    </citation>
    <scope>NUCLEOTIDE SEQUENCE [LARGE SCALE GENOMIC DNA]</scope>
    <source>
        <strain evidence="2 3">CBS 389.68</strain>
    </source>
</reference>
<organism evidence="2 3">
    <name type="scientific">Ascodesmis nigricans</name>
    <dbReference type="NCBI Taxonomy" id="341454"/>
    <lineage>
        <taxon>Eukaryota</taxon>
        <taxon>Fungi</taxon>
        <taxon>Dikarya</taxon>
        <taxon>Ascomycota</taxon>
        <taxon>Pezizomycotina</taxon>
        <taxon>Pezizomycetes</taxon>
        <taxon>Pezizales</taxon>
        <taxon>Ascodesmidaceae</taxon>
        <taxon>Ascodesmis</taxon>
    </lineage>
</organism>
<evidence type="ECO:0000313" key="2">
    <source>
        <dbReference type="EMBL" id="TGZ81886.1"/>
    </source>
</evidence>
<dbReference type="InParanoid" id="A0A4S2MZ22"/>
<sequence>MSETTPAVSHGRGGAGNIAPDDTQYVDGGIHREGDPAATGGAYSAGRGGAGNIGSPAQKPLTTGNDDDIIPENAKVQHHDDQVYHTGRGGEGNVELPKKEGEEATKPAKTGGLKAKIKALLAKLKSKKEKKDKTETAPEAAPETVDAPAETTTAEATTSDPAK</sequence>
<evidence type="ECO:0000256" key="1">
    <source>
        <dbReference type="SAM" id="MobiDB-lite"/>
    </source>
</evidence>
<proteinExistence type="predicted"/>
<accession>A0A4S2MZ22</accession>
<dbReference type="OrthoDB" id="2537432at2759"/>
<feature type="region of interest" description="Disordered" evidence="1">
    <location>
        <begin position="1"/>
        <end position="112"/>
    </location>
</feature>
<dbReference type="Proteomes" id="UP000298138">
    <property type="component" value="Unassembled WGS sequence"/>
</dbReference>